<feature type="short sequence motif" description="GXSXG" evidence="4">
    <location>
        <begin position="19"/>
        <end position="23"/>
    </location>
</feature>
<feature type="active site" description="Nucleophile" evidence="4">
    <location>
        <position position="21"/>
    </location>
</feature>
<dbReference type="EMBL" id="BMXE01000015">
    <property type="protein sequence ID" value="GHB50571.1"/>
    <property type="molecule type" value="Genomic_DNA"/>
</dbReference>
<dbReference type="InterPro" id="IPR016035">
    <property type="entry name" value="Acyl_Trfase/lysoPLipase"/>
</dbReference>
<dbReference type="PROSITE" id="PS51635">
    <property type="entry name" value="PNPLA"/>
    <property type="match status" value="1"/>
</dbReference>
<gene>
    <name evidence="6" type="ORF">GCM10007094_44640</name>
</gene>
<keyword evidence="1 4" id="KW-0378">Hydrolase</keyword>
<dbReference type="Pfam" id="PF01734">
    <property type="entry name" value="Patatin"/>
    <property type="match status" value="1"/>
</dbReference>
<evidence type="ECO:0000256" key="3">
    <source>
        <dbReference type="ARBA" id="ARBA00023098"/>
    </source>
</evidence>
<keyword evidence="2 4" id="KW-0442">Lipid degradation</keyword>
<keyword evidence="7" id="KW-1185">Reference proteome</keyword>
<evidence type="ECO:0000256" key="2">
    <source>
        <dbReference type="ARBA" id="ARBA00022963"/>
    </source>
</evidence>
<evidence type="ECO:0000256" key="1">
    <source>
        <dbReference type="ARBA" id="ARBA00022801"/>
    </source>
</evidence>
<keyword evidence="3 4" id="KW-0443">Lipid metabolism</keyword>
<dbReference type="PANTHER" id="PTHR14226">
    <property type="entry name" value="NEUROPATHY TARGET ESTERASE/SWISS CHEESE D.MELANOGASTER"/>
    <property type="match status" value="1"/>
</dbReference>
<dbReference type="PANTHER" id="PTHR14226:SF29">
    <property type="entry name" value="NEUROPATHY TARGET ESTERASE SWS"/>
    <property type="match status" value="1"/>
</dbReference>
<comment type="caution">
    <text evidence="4">Lacks conserved residue(s) required for the propagation of feature annotation.</text>
</comment>
<organism evidence="6 7">
    <name type="scientific">Pseudovibrio japonicus</name>
    <dbReference type="NCBI Taxonomy" id="366534"/>
    <lineage>
        <taxon>Bacteria</taxon>
        <taxon>Pseudomonadati</taxon>
        <taxon>Pseudomonadota</taxon>
        <taxon>Alphaproteobacteria</taxon>
        <taxon>Hyphomicrobiales</taxon>
        <taxon>Stappiaceae</taxon>
        <taxon>Pseudovibrio</taxon>
    </lineage>
</organism>
<dbReference type="Gene3D" id="3.40.1090.10">
    <property type="entry name" value="Cytosolic phospholipase A2 catalytic domain"/>
    <property type="match status" value="2"/>
</dbReference>
<protein>
    <recommendedName>
        <fullName evidence="5">PNPLA domain-containing protein</fullName>
    </recommendedName>
</protein>
<dbReference type="InterPro" id="IPR050301">
    <property type="entry name" value="NTE"/>
</dbReference>
<feature type="active site" description="Proton acceptor" evidence="4">
    <location>
        <position position="135"/>
    </location>
</feature>
<dbReference type="InterPro" id="IPR002641">
    <property type="entry name" value="PNPLA_dom"/>
</dbReference>
<accession>A0ABQ3ETU6</accession>
<dbReference type="SUPFAM" id="SSF52151">
    <property type="entry name" value="FabD/lysophospholipase-like"/>
    <property type="match status" value="1"/>
</dbReference>
<evidence type="ECO:0000313" key="6">
    <source>
        <dbReference type="EMBL" id="GHB50571.1"/>
    </source>
</evidence>
<dbReference type="Proteomes" id="UP000637980">
    <property type="component" value="Unassembled WGS sequence"/>
</dbReference>
<evidence type="ECO:0000259" key="5">
    <source>
        <dbReference type="PROSITE" id="PS51635"/>
    </source>
</evidence>
<name>A0ABQ3ETU6_9HYPH</name>
<sequence length="254" mass="27332">MGVLQAFEEADIPIDLIVGSSAGSVIGVFYADKANSEEVNEIMLNTGFSDFVDLDAFFLPRGFIGGSRLQRFITQNIEAKTFEELKIHFIATGTDLETGESVELNSGPIAPAINASVALPGLLKPVELYGHELIDGGVAEPNPVRIAKRYNPQITVAVDLAQDLSETMPRTARGVYSRAIDIIWAQLNERTLEGADVVIRPTRGSNYGTFAISSQDALYRSGLEAGRASVPAIRALLEKRGNVDQVGKVVSVNP</sequence>
<proteinExistence type="predicted"/>
<feature type="short sequence motif" description="DGA/G" evidence="4">
    <location>
        <begin position="135"/>
        <end position="137"/>
    </location>
</feature>
<evidence type="ECO:0000256" key="4">
    <source>
        <dbReference type="PROSITE-ProRule" id="PRU01161"/>
    </source>
</evidence>
<comment type="caution">
    <text evidence="6">The sequence shown here is derived from an EMBL/GenBank/DDBJ whole genome shotgun (WGS) entry which is preliminary data.</text>
</comment>
<evidence type="ECO:0000313" key="7">
    <source>
        <dbReference type="Proteomes" id="UP000637980"/>
    </source>
</evidence>
<reference evidence="7" key="1">
    <citation type="journal article" date="2019" name="Int. J. Syst. Evol. Microbiol.">
        <title>The Global Catalogue of Microorganisms (GCM) 10K type strain sequencing project: providing services to taxonomists for standard genome sequencing and annotation.</title>
        <authorList>
            <consortium name="The Broad Institute Genomics Platform"/>
            <consortium name="The Broad Institute Genome Sequencing Center for Infectious Disease"/>
            <person name="Wu L."/>
            <person name="Ma J."/>
        </authorList>
    </citation>
    <scope>NUCLEOTIDE SEQUENCE [LARGE SCALE GENOMIC DNA]</scope>
    <source>
        <strain evidence="7">KCTC 12861</strain>
    </source>
</reference>
<feature type="domain" description="PNPLA" evidence="5">
    <location>
        <begin position="1"/>
        <end position="148"/>
    </location>
</feature>